<evidence type="ECO:0008006" key="4">
    <source>
        <dbReference type="Google" id="ProtNLM"/>
    </source>
</evidence>
<protein>
    <recommendedName>
        <fullName evidence="4">Gag-pol polyprotein</fullName>
    </recommendedName>
</protein>
<accession>A0AAF0Q1S9</accession>
<feature type="region of interest" description="Disordered" evidence="1">
    <location>
        <begin position="278"/>
        <end position="298"/>
    </location>
</feature>
<organism evidence="2 3">
    <name type="scientific">Solanum verrucosum</name>
    <dbReference type="NCBI Taxonomy" id="315347"/>
    <lineage>
        <taxon>Eukaryota</taxon>
        <taxon>Viridiplantae</taxon>
        <taxon>Streptophyta</taxon>
        <taxon>Embryophyta</taxon>
        <taxon>Tracheophyta</taxon>
        <taxon>Spermatophyta</taxon>
        <taxon>Magnoliopsida</taxon>
        <taxon>eudicotyledons</taxon>
        <taxon>Gunneridae</taxon>
        <taxon>Pentapetalae</taxon>
        <taxon>asterids</taxon>
        <taxon>lamiids</taxon>
        <taxon>Solanales</taxon>
        <taxon>Solanaceae</taxon>
        <taxon>Solanoideae</taxon>
        <taxon>Solaneae</taxon>
        <taxon>Solanum</taxon>
    </lineage>
</organism>
<gene>
    <name evidence="2" type="ORF">MTR67_007295</name>
</gene>
<dbReference type="Proteomes" id="UP001234989">
    <property type="component" value="Chromosome 2"/>
</dbReference>
<evidence type="ECO:0000256" key="1">
    <source>
        <dbReference type="SAM" id="MobiDB-lite"/>
    </source>
</evidence>
<evidence type="ECO:0000313" key="3">
    <source>
        <dbReference type="Proteomes" id="UP001234989"/>
    </source>
</evidence>
<dbReference type="EMBL" id="CP133613">
    <property type="protein sequence ID" value="WMV13910.1"/>
    <property type="molecule type" value="Genomic_DNA"/>
</dbReference>
<reference evidence="2" key="1">
    <citation type="submission" date="2023-08" db="EMBL/GenBank/DDBJ databases">
        <title>A de novo genome assembly of Solanum verrucosum Schlechtendal, a Mexican diploid species geographically isolated from the other diploid A-genome species in potato relatives.</title>
        <authorList>
            <person name="Hosaka K."/>
        </authorList>
    </citation>
    <scope>NUCLEOTIDE SEQUENCE</scope>
    <source>
        <tissue evidence="2">Young leaves</tissue>
    </source>
</reference>
<keyword evidence="3" id="KW-1185">Reference proteome</keyword>
<name>A0AAF0Q1S9_SOLVR</name>
<evidence type="ECO:0000313" key="2">
    <source>
        <dbReference type="EMBL" id="WMV13910.1"/>
    </source>
</evidence>
<sequence length="340" mass="38594">MMARFSEHCLSKAIIAFTKGDPQIVGGVCGWPPATPSSEPQKNSIEFRPTLGPTNRRSDHCLWSKSWFRTLRSSPRPQTTAYQDGPFMSSASRSRVDRFPLPFSSFSVAARVRDFFRMNPPEILGSQVGEDPQNFIDEVKKIFGVIQVTRNDRVELASYQLKDVANIWFMQWKDNMGDNASLVTWECFTGGFLDRYAPHVVVDSRVQMSKFLFGVSDLDLRTVGQTMVCGPGCSSNPSGSSPICQMMADQDRPYVSRRSVSQARRWPQQFLSQGSFGFSLSNSEQKRRKSRPNPSPRTQQVFISSIPEIERFLREICHQVQVFSIQITRRSVPAPFQQLQ</sequence>
<dbReference type="AlphaFoldDB" id="A0AAF0Q1S9"/>
<proteinExistence type="predicted"/>